<comment type="similarity">
    <text evidence="1">Belongs to the manganese catalase family.</text>
</comment>
<dbReference type="Proteomes" id="UP001057753">
    <property type="component" value="Unassembled WGS sequence"/>
</dbReference>
<comment type="caution">
    <text evidence="4">The sequence shown here is derived from an EMBL/GenBank/DDBJ whole genome shotgun (WGS) entry which is preliminary data.</text>
</comment>
<feature type="binding site" evidence="3">
    <location>
        <position position="234"/>
    </location>
    <ligand>
        <name>Ca(2+)</name>
        <dbReference type="ChEBI" id="CHEBI:29108"/>
    </ligand>
</feature>
<keyword evidence="5" id="KW-1185">Reference proteome</keyword>
<feature type="binding site" evidence="2">
    <location>
        <position position="70"/>
    </location>
    <ligand>
        <name>Mn(2+)</name>
        <dbReference type="ChEBI" id="CHEBI:29035"/>
        <label>1</label>
    </ligand>
</feature>
<keyword evidence="3" id="KW-0106">Calcium</keyword>
<evidence type="ECO:0000313" key="4">
    <source>
        <dbReference type="EMBL" id="MCR6097965.1"/>
    </source>
</evidence>
<evidence type="ECO:0000256" key="1">
    <source>
        <dbReference type="ARBA" id="ARBA00007644"/>
    </source>
</evidence>
<dbReference type="GO" id="GO:0046872">
    <property type="term" value="F:metal ion binding"/>
    <property type="evidence" value="ECO:0007669"/>
    <property type="project" value="UniProtKB-KW"/>
</dbReference>
<feature type="binding site" evidence="2">
    <location>
        <position position="73"/>
    </location>
    <ligand>
        <name>Mn(2+)</name>
        <dbReference type="ChEBI" id="CHEBI:29035"/>
        <label>1</label>
    </ligand>
</feature>
<comment type="cofactor">
    <cofactor evidence="2">
        <name>Mn(2+)</name>
        <dbReference type="ChEBI" id="CHEBI:29035"/>
    </cofactor>
    <text evidence="2">Binds 2 manganese ions per subunit.</text>
</comment>
<dbReference type="InterPro" id="IPR007760">
    <property type="entry name" value="Mn_catalase"/>
</dbReference>
<accession>A0A9Q4FYR6</accession>
<evidence type="ECO:0000313" key="5">
    <source>
        <dbReference type="Proteomes" id="UP001057753"/>
    </source>
</evidence>
<evidence type="ECO:0000256" key="3">
    <source>
        <dbReference type="PIRSR" id="PIRSR607760-2"/>
    </source>
</evidence>
<dbReference type="InterPro" id="IPR039377">
    <property type="entry name" value="Mn_catalase_dom"/>
</dbReference>
<reference evidence="4" key="1">
    <citation type="submission" date="2020-06" db="EMBL/GenBank/DDBJ databases">
        <title>Insight into the genomes of haloalkaliphilic bacilli from Kenyan soda lakes.</title>
        <authorList>
            <person name="Mwirichia R."/>
            <person name="Villamizar G.C."/>
            <person name="Poehlein A."/>
            <person name="Mugweru J."/>
            <person name="Kipnyargis A."/>
            <person name="Kiplimo D."/>
            <person name="Orwa P."/>
            <person name="Daniel R."/>
        </authorList>
    </citation>
    <scope>NUCLEOTIDE SEQUENCE</scope>
    <source>
        <strain evidence="4">B1096_S55</strain>
    </source>
</reference>
<organism evidence="4 5">
    <name type="scientific">Salipaludibacillus agaradhaerens</name>
    <name type="common">Bacillus agaradhaerens</name>
    <dbReference type="NCBI Taxonomy" id="76935"/>
    <lineage>
        <taxon>Bacteria</taxon>
        <taxon>Bacillati</taxon>
        <taxon>Bacillota</taxon>
        <taxon>Bacilli</taxon>
        <taxon>Bacillales</taxon>
        <taxon>Bacillaceae</taxon>
    </lineage>
</organism>
<feature type="binding site" evidence="2">
    <location>
        <position position="152"/>
    </location>
    <ligand>
        <name>Mn(2+)</name>
        <dbReference type="ChEBI" id="CHEBI:29035"/>
        <label>1</label>
    </ligand>
</feature>
<proteinExistence type="inferred from homology"/>
<comment type="cofactor">
    <cofactor evidence="3">
        <name>Ca(2+)</name>
        <dbReference type="ChEBI" id="CHEBI:29108"/>
    </cofactor>
    <text evidence="3">Binds 1 Ca(2+) ion per subunit.</text>
</comment>
<dbReference type="InterPro" id="IPR009078">
    <property type="entry name" value="Ferritin-like_SF"/>
</dbReference>
<dbReference type="RefSeq" id="WP_257822333.1">
    <property type="nucleotide sequence ID" value="NZ_JABXYM010000001.1"/>
</dbReference>
<name>A0A9Q4FYR6_SALAG</name>
<sequence length="302" mass="33591">MFKRIDKLQVDLPKPSKPDPEAAGVVQELLGGRFGEMSTLNNYLFQSFNFRAKKKLRPFYELIASISAEEIGHVELVANTINMNLDGSVGNGSTNPDETPLREALGFENKFNFILGGQNALPADSTGKAWTGDNVFSSGNLVNDLLHNFYLECGARTHKMRVYQMTDNETARELCGYLLVRGGVHVVAYAKALEKVTGVNVMNMLPIPDLDNSKFDHAKKYEDEGSHLKLYRFSDEDYGLLNRIWTGPTPVGPPGELEVVDGVPEGGDIPDLEHIPEEFAPGFDEEQFRELSKRLQYEAGMS</sequence>
<dbReference type="Gene3D" id="1.20.1260.10">
    <property type="match status" value="1"/>
</dbReference>
<dbReference type="SUPFAM" id="SSF47240">
    <property type="entry name" value="Ferritin-like"/>
    <property type="match status" value="1"/>
</dbReference>
<feature type="binding site" evidence="2">
    <location>
        <position position="185"/>
    </location>
    <ligand>
        <name>Mn(2+)</name>
        <dbReference type="ChEBI" id="CHEBI:29035"/>
        <label>1</label>
    </ligand>
</feature>
<evidence type="ECO:0000256" key="2">
    <source>
        <dbReference type="PIRSR" id="PIRSR607760-1"/>
    </source>
</evidence>
<feature type="binding site" evidence="2">
    <location>
        <position position="36"/>
    </location>
    <ligand>
        <name>Mn(2+)</name>
        <dbReference type="ChEBI" id="CHEBI:29035"/>
        <label>1</label>
    </ligand>
</feature>
<keyword evidence="2" id="KW-0464">Manganese</keyword>
<keyword evidence="2" id="KW-0479">Metal-binding</keyword>
<dbReference type="InterPro" id="IPR012347">
    <property type="entry name" value="Ferritin-like"/>
</dbReference>
<dbReference type="CDD" id="cd01051">
    <property type="entry name" value="Mn_catalase"/>
    <property type="match status" value="1"/>
</dbReference>
<dbReference type="AlphaFoldDB" id="A0A9Q4FYR6"/>
<gene>
    <name evidence="4" type="ORF">HXA33_15615</name>
</gene>
<protein>
    <submittedName>
        <fullName evidence="4">Manganese catalase family protein</fullName>
    </submittedName>
</protein>
<dbReference type="Pfam" id="PF05067">
    <property type="entry name" value="Mn_catalase"/>
    <property type="match status" value="1"/>
</dbReference>
<dbReference type="EMBL" id="JABXYM010000001">
    <property type="protein sequence ID" value="MCR6097965.1"/>
    <property type="molecule type" value="Genomic_DNA"/>
</dbReference>